<evidence type="ECO:0000256" key="1">
    <source>
        <dbReference type="SAM" id="MobiDB-lite"/>
    </source>
</evidence>
<dbReference type="Pfam" id="PF13830">
    <property type="entry name" value="DUF4192"/>
    <property type="match status" value="1"/>
</dbReference>
<name>A0A7Y7E8B4_STRMO</name>
<feature type="region of interest" description="Disordered" evidence="1">
    <location>
        <begin position="397"/>
        <end position="496"/>
    </location>
</feature>
<reference evidence="2 3" key="1">
    <citation type="submission" date="2020-04" db="EMBL/GenBank/DDBJ databases">
        <title>Draft Genome Sequence of Streptomyces morookaense DSM 40503, an 8-azaguanine-producing strain.</title>
        <authorList>
            <person name="Qi J."/>
            <person name="Gao J.-M."/>
        </authorList>
    </citation>
    <scope>NUCLEOTIDE SEQUENCE [LARGE SCALE GENOMIC DNA]</scope>
    <source>
        <strain evidence="2 3">DSM 40503</strain>
    </source>
</reference>
<accession>A0A7Y7E8B4</accession>
<dbReference type="InterPro" id="IPR025447">
    <property type="entry name" value="DUF4192"/>
</dbReference>
<dbReference type="RefSeq" id="WP_171083156.1">
    <property type="nucleotide sequence ID" value="NZ_BNBU01000016.1"/>
</dbReference>
<protein>
    <submittedName>
        <fullName evidence="2">DUF4192 domain-containing protein</fullName>
    </submittedName>
</protein>
<dbReference type="Proteomes" id="UP000587462">
    <property type="component" value="Unassembled WGS sequence"/>
</dbReference>
<organism evidence="2 3">
    <name type="scientific">Streptomyces morookaense</name>
    <name type="common">Streptoverticillium morookaense</name>
    <dbReference type="NCBI Taxonomy" id="1970"/>
    <lineage>
        <taxon>Bacteria</taxon>
        <taxon>Bacillati</taxon>
        <taxon>Actinomycetota</taxon>
        <taxon>Actinomycetes</taxon>
        <taxon>Kitasatosporales</taxon>
        <taxon>Streptomycetaceae</taxon>
        <taxon>Streptomyces</taxon>
    </lineage>
</organism>
<evidence type="ECO:0000313" key="2">
    <source>
        <dbReference type="EMBL" id="NVK79818.1"/>
    </source>
</evidence>
<feature type="compositionally biased region" description="Basic residues" evidence="1">
    <location>
        <begin position="481"/>
        <end position="496"/>
    </location>
</feature>
<keyword evidence="3" id="KW-1185">Reference proteome</keyword>
<feature type="region of interest" description="Disordered" evidence="1">
    <location>
        <begin position="1"/>
        <end position="28"/>
    </location>
</feature>
<sequence>MSNRDETSRPSAASADSSTTPWDPRPETQITLRSPAELADALPYLMGFHPTDSIVMVALHGDRGRFGGRLRLGIPGSRAEWPEVCDQLAETLVAGSAKRGARPDGIVLFLCRDPGEGETASEVMERLQPLAQCLRVACGSLDVPVFEALCISGGRFWSYCCPDERCCPPEGVPLALPGTSVMAAAAAYAGIQVRGTLREMEARYAPLTGDRAEAQLRALDGAAADLVPRILSGTDCETVRQETLDLVRLLLDRFQEAEPGTQRAAADARDDALIGADEAATIIIGLQDRAARDRAAEWMEGPQAPAALRLWRALARRCVPPYQEHATAPFALAGWVAWSLGDHPEARVALGGALDIDPGYLFAQLLHRACNEGLDPELLRRCLRRERAGRALAAAVEAEADAAGSDRARAGRSGGAGERTGASPAAEKTMTEKSAEGTTAEGKTVAGRTAAGKTLPTRRRRPAATDGPVGPATANGPVGKARPRRRTGQRGARSRQ</sequence>
<comment type="caution">
    <text evidence="2">The sequence shown here is derived from an EMBL/GenBank/DDBJ whole genome shotgun (WGS) entry which is preliminary data.</text>
</comment>
<proteinExistence type="predicted"/>
<dbReference type="EMBL" id="JABBXF010000043">
    <property type="protein sequence ID" value="NVK79818.1"/>
    <property type="molecule type" value="Genomic_DNA"/>
</dbReference>
<gene>
    <name evidence="2" type="ORF">HG542_19385</name>
</gene>
<dbReference type="AlphaFoldDB" id="A0A7Y7E8B4"/>
<feature type="compositionally biased region" description="Low complexity" evidence="1">
    <location>
        <begin position="9"/>
        <end position="20"/>
    </location>
</feature>
<evidence type="ECO:0000313" key="3">
    <source>
        <dbReference type="Proteomes" id="UP000587462"/>
    </source>
</evidence>